<accession>A0A1I2DAI8</accession>
<dbReference type="InterPro" id="IPR009057">
    <property type="entry name" value="Homeodomain-like_sf"/>
</dbReference>
<dbReference type="Proteomes" id="UP000199400">
    <property type="component" value="Unassembled WGS sequence"/>
</dbReference>
<dbReference type="RefSeq" id="WP_096328730.1">
    <property type="nucleotide sequence ID" value="NZ_FOMX01000019.1"/>
</dbReference>
<evidence type="ECO:0000313" key="8">
    <source>
        <dbReference type="Proteomes" id="UP000199400"/>
    </source>
</evidence>
<feature type="DNA-binding region" description="H-T-H motif" evidence="4">
    <location>
        <begin position="50"/>
        <end position="69"/>
    </location>
</feature>
<dbReference type="STRING" id="54.SAMN02745121_05489"/>
<dbReference type="PANTHER" id="PTHR30055">
    <property type="entry name" value="HTH-TYPE TRANSCRIPTIONAL REGULATOR RUTR"/>
    <property type="match status" value="1"/>
</dbReference>
<keyword evidence="8" id="KW-1185">Reference proteome</keyword>
<keyword evidence="3" id="KW-0804">Transcription</keyword>
<evidence type="ECO:0000256" key="5">
    <source>
        <dbReference type="SAM" id="MobiDB-lite"/>
    </source>
</evidence>
<dbReference type="GO" id="GO:0003700">
    <property type="term" value="F:DNA-binding transcription factor activity"/>
    <property type="evidence" value="ECO:0007669"/>
    <property type="project" value="TreeGrafter"/>
</dbReference>
<name>A0A1I2DAI8_9BACT</name>
<evidence type="ECO:0000256" key="4">
    <source>
        <dbReference type="PROSITE-ProRule" id="PRU00335"/>
    </source>
</evidence>
<dbReference type="PRINTS" id="PR00455">
    <property type="entry name" value="HTHTETR"/>
</dbReference>
<organism evidence="7 8">
    <name type="scientific">Nannocystis exedens</name>
    <dbReference type="NCBI Taxonomy" id="54"/>
    <lineage>
        <taxon>Bacteria</taxon>
        <taxon>Pseudomonadati</taxon>
        <taxon>Myxococcota</taxon>
        <taxon>Polyangia</taxon>
        <taxon>Nannocystales</taxon>
        <taxon>Nannocystaceae</taxon>
        <taxon>Nannocystis</taxon>
    </lineage>
</organism>
<dbReference type="Gene3D" id="1.10.10.60">
    <property type="entry name" value="Homeodomain-like"/>
    <property type="match status" value="1"/>
</dbReference>
<reference evidence="8" key="1">
    <citation type="submission" date="2016-10" db="EMBL/GenBank/DDBJ databases">
        <authorList>
            <person name="Varghese N."/>
            <person name="Submissions S."/>
        </authorList>
    </citation>
    <scope>NUCLEOTIDE SEQUENCE [LARGE SCALE GENOMIC DNA]</scope>
    <source>
        <strain evidence="8">ATCC 25963</strain>
    </source>
</reference>
<dbReference type="PROSITE" id="PS50977">
    <property type="entry name" value="HTH_TETR_2"/>
    <property type="match status" value="1"/>
</dbReference>
<dbReference type="OrthoDB" id="5293556at2"/>
<dbReference type="InterPro" id="IPR050109">
    <property type="entry name" value="HTH-type_TetR-like_transc_reg"/>
</dbReference>
<dbReference type="InterPro" id="IPR036271">
    <property type="entry name" value="Tet_transcr_reg_TetR-rel_C_sf"/>
</dbReference>
<feature type="domain" description="HTH tetR-type" evidence="6">
    <location>
        <begin position="27"/>
        <end position="87"/>
    </location>
</feature>
<dbReference type="Pfam" id="PF00440">
    <property type="entry name" value="TetR_N"/>
    <property type="match status" value="1"/>
</dbReference>
<dbReference type="SUPFAM" id="SSF48498">
    <property type="entry name" value="Tetracyclin repressor-like, C-terminal domain"/>
    <property type="match status" value="1"/>
</dbReference>
<dbReference type="Gene3D" id="1.10.357.10">
    <property type="entry name" value="Tetracycline Repressor, domain 2"/>
    <property type="match status" value="1"/>
</dbReference>
<dbReference type="GO" id="GO:0000976">
    <property type="term" value="F:transcription cis-regulatory region binding"/>
    <property type="evidence" value="ECO:0007669"/>
    <property type="project" value="TreeGrafter"/>
</dbReference>
<proteinExistence type="predicted"/>
<dbReference type="AlphaFoldDB" id="A0A1I2DAI8"/>
<evidence type="ECO:0000313" key="7">
    <source>
        <dbReference type="EMBL" id="SFE77499.1"/>
    </source>
</evidence>
<feature type="region of interest" description="Disordered" evidence="5">
    <location>
        <begin position="1"/>
        <end position="29"/>
    </location>
</feature>
<evidence type="ECO:0000256" key="2">
    <source>
        <dbReference type="ARBA" id="ARBA00023125"/>
    </source>
</evidence>
<protein>
    <submittedName>
        <fullName evidence="7">Transcriptional regulator, TetR family</fullName>
    </submittedName>
</protein>
<dbReference type="SUPFAM" id="SSF46689">
    <property type="entry name" value="Homeodomain-like"/>
    <property type="match status" value="1"/>
</dbReference>
<sequence length="220" mass="24270">MGQPRPFADTEPSPEARRLARKSRRQDNRRQQILRAAREVLLASGPEAFTMEQVARAADTSKAALYYYFQAKEEVVAALAIEALRREVEAVSAAVIAAERGIDGLAALIRGRVEHYLADPDAFRILYTWAPTLGAAQRLVLAEILPLTAVVSQTLEAKLQRDRKAGLLHPDADPTRLAQVAWLTSHGLLSYAMNQPHPERGAWRPLCDEACAALVRGVTR</sequence>
<dbReference type="EMBL" id="FOMX01000019">
    <property type="protein sequence ID" value="SFE77499.1"/>
    <property type="molecule type" value="Genomic_DNA"/>
</dbReference>
<gene>
    <name evidence="7" type="ORF">SAMN02745121_05489</name>
</gene>
<dbReference type="PANTHER" id="PTHR30055:SF234">
    <property type="entry name" value="HTH-TYPE TRANSCRIPTIONAL REGULATOR BETI"/>
    <property type="match status" value="1"/>
</dbReference>
<evidence type="ECO:0000256" key="1">
    <source>
        <dbReference type="ARBA" id="ARBA00023015"/>
    </source>
</evidence>
<evidence type="ECO:0000259" key="6">
    <source>
        <dbReference type="PROSITE" id="PS50977"/>
    </source>
</evidence>
<evidence type="ECO:0000256" key="3">
    <source>
        <dbReference type="ARBA" id="ARBA00023163"/>
    </source>
</evidence>
<keyword evidence="2 4" id="KW-0238">DNA-binding</keyword>
<dbReference type="InterPro" id="IPR001647">
    <property type="entry name" value="HTH_TetR"/>
</dbReference>
<keyword evidence="1" id="KW-0805">Transcription regulation</keyword>